<name>A0A9P5NKX7_GYMJU</name>
<protein>
    <recommendedName>
        <fullName evidence="4">F-box domain-containing protein</fullName>
    </recommendedName>
</protein>
<keyword evidence="1" id="KW-0175">Coiled coil</keyword>
<evidence type="ECO:0000313" key="2">
    <source>
        <dbReference type="EMBL" id="KAF8891610.1"/>
    </source>
</evidence>
<evidence type="ECO:0000256" key="1">
    <source>
        <dbReference type="SAM" id="Coils"/>
    </source>
</evidence>
<comment type="caution">
    <text evidence="2">The sequence shown here is derived from an EMBL/GenBank/DDBJ whole genome shotgun (WGS) entry which is preliminary data.</text>
</comment>
<dbReference type="AlphaFoldDB" id="A0A9P5NKX7"/>
<evidence type="ECO:0000313" key="3">
    <source>
        <dbReference type="Proteomes" id="UP000724874"/>
    </source>
</evidence>
<dbReference type="EMBL" id="JADNYJ010000071">
    <property type="protein sequence ID" value="KAF8891610.1"/>
    <property type="molecule type" value="Genomic_DNA"/>
</dbReference>
<gene>
    <name evidence="2" type="ORF">CPB84DRAFT_1374354</name>
</gene>
<organism evidence="2 3">
    <name type="scientific">Gymnopilus junonius</name>
    <name type="common">Spectacular rustgill mushroom</name>
    <name type="synonym">Gymnopilus spectabilis subsp. junonius</name>
    <dbReference type="NCBI Taxonomy" id="109634"/>
    <lineage>
        <taxon>Eukaryota</taxon>
        <taxon>Fungi</taxon>
        <taxon>Dikarya</taxon>
        <taxon>Basidiomycota</taxon>
        <taxon>Agaricomycotina</taxon>
        <taxon>Agaricomycetes</taxon>
        <taxon>Agaricomycetidae</taxon>
        <taxon>Agaricales</taxon>
        <taxon>Agaricineae</taxon>
        <taxon>Hymenogastraceae</taxon>
        <taxon>Gymnopilus</taxon>
    </lineage>
</organism>
<proteinExistence type="predicted"/>
<feature type="coiled-coil region" evidence="1">
    <location>
        <begin position="113"/>
        <end position="140"/>
    </location>
</feature>
<sequence>MTLSKNFWSLHSTQVTQRRRLVLEQKEGENDDWKLGSIIERSSIRRINGPPSENFASRSLICINAFTTLVEGQSQGEMGCIFCSDFDTAGLYKLHKPCQATSGDGLCVPCEKAKKIELRIAEAQALLSDLLEEHRQVRTEMNQAHNPVVLQVPLEITSAIFRLTMPSMAIFDKDLFISKDWKKSYADHLVLGSVCRGWRDRAWATPHLWTCILAQLNNPSEWQVSFIRDCLARSGGLPLSVNVYETYNNVPGLLSTADTLINLLNDHSHRWDTLALSISGSLISKFRGTCTSSDSTVVHSLVLRSLDSTGEFAMDSVTPKPSQVNLYGRLLKSISIEWENVTKVDINMIEIDECVNLLKSAPQLQSAIIISVGSASETFSPLPDRRTSTLPCRSLTSNLTTELRERRF</sequence>
<keyword evidence="3" id="KW-1185">Reference proteome</keyword>
<evidence type="ECO:0008006" key="4">
    <source>
        <dbReference type="Google" id="ProtNLM"/>
    </source>
</evidence>
<reference evidence="2" key="1">
    <citation type="submission" date="2020-11" db="EMBL/GenBank/DDBJ databases">
        <authorList>
            <consortium name="DOE Joint Genome Institute"/>
            <person name="Ahrendt S."/>
            <person name="Riley R."/>
            <person name="Andreopoulos W."/>
            <person name="LaButti K."/>
            <person name="Pangilinan J."/>
            <person name="Ruiz-duenas F.J."/>
            <person name="Barrasa J.M."/>
            <person name="Sanchez-Garcia M."/>
            <person name="Camarero S."/>
            <person name="Miyauchi S."/>
            <person name="Serrano A."/>
            <person name="Linde D."/>
            <person name="Babiker R."/>
            <person name="Drula E."/>
            <person name="Ayuso-Fernandez I."/>
            <person name="Pacheco R."/>
            <person name="Padilla G."/>
            <person name="Ferreira P."/>
            <person name="Barriuso J."/>
            <person name="Kellner H."/>
            <person name="Castanera R."/>
            <person name="Alfaro M."/>
            <person name="Ramirez L."/>
            <person name="Pisabarro A.G."/>
            <person name="Kuo A."/>
            <person name="Tritt A."/>
            <person name="Lipzen A."/>
            <person name="He G."/>
            <person name="Yan M."/>
            <person name="Ng V."/>
            <person name="Cullen D."/>
            <person name="Martin F."/>
            <person name="Rosso M.-N."/>
            <person name="Henrissat B."/>
            <person name="Hibbett D."/>
            <person name="Martinez A.T."/>
            <person name="Grigoriev I.V."/>
        </authorList>
    </citation>
    <scope>NUCLEOTIDE SEQUENCE</scope>
    <source>
        <strain evidence="2">AH 44721</strain>
    </source>
</reference>
<accession>A0A9P5NKX7</accession>
<dbReference type="Proteomes" id="UP000724874">
    <property type="component" value="Unassembled WGS sequence"/>
</dbReference>
<dbReference type="OrthoDB" id="2861547at2759"/>